<proteinExistence type="predicted"/>
<dbReference type="RefSeq" id="WP_274396459.1">
    <property type="nucleotide sequence ID" value="NZ_CP082213.1"/>
</dbReference>
<evidence type="ECO:0000313" key="2">
    <source>
        <dbReference type="Proteomes" id="UP001214201"/>
    </source>
</evidence>
<sequence>MEGLEIRDPNTGEVVVRYTSRLSRMAEFITIPAGSTGSVHVDVRYGQPWAYPQPVAYGGYAPFITVESNGTISWQPNNSYPGGAADVRLSYGVR</sequence>
<keyword evidence="2" id="KW-1185">Reference proteome</keyword>
<reference evidence="1 2" key="1">
    <citation type="submission" date="2021-08" db="EMBL/GenBank/DDBJ databases">
        <title>Genome sequences of Xanthomonas cucurbitae isolates from 5 Midwestern US states.</title>
        <authorList>
            <person name="Hind S.R."/>
        </authorList>
    </citation>
    <scope>NUCLEOTIDE SEQUENCE [LARGE SCALE GENOMIC DNA]</scope>
    <source>
        <strain evidence="1 2">OH_261</strain>
    </source>
</reference>
<name>A0ABY7YA34_9XANT</name>
<accession>A0ABY7YA34</accession>
<evidence type="ECO:0000313" key="1">
    <source>
        <dbReference type="EMBL" id="WDM70730.1"/>
    </source>
</evidence>
<gene>
    <name evidence="1" type="ORF">K6978_15260</name>
</gene>
<protein>
    <submittedName>
        <fullName evidence="1">Uncharacterized protein</fullName>
    </submittedName>
</protein>
<organism evidence="1 2">
    <name type="scientific">Xanthomonas cucurbitae</name>
    <dbReference type="NCBI Taxonomy" id="56453"/>
    <lineage>
        <taxon>Bacteria</taxon>
        <taxon>Pseudomonadati</taxon>
        <taxon>Pseudomonadota</taxon>
        <taxon>Gammaproteobacteria</taxon>
        <taxon>Lysobacterales</taxon>
        <taxon>Lysobacteraceae</taxon>
        <taxon>Xanthomonas</taxon>
    </lineage>
</organism>
<dbReference type="Proteomes" id="UP001214201">
    <property type="component" value="Chromosome"/>
</dbReference>
<dbReference type="EMBL" id="CP082214">
    <property type="protein sequence ID" value="WDM70730.1"/>
    <property type="molecule type" value="Genomic_DNA"/>
</dbReference>